<dbReference type="InterPro" id="IPR026015">
    <property type="entry name" value="ATP_synth_OSCP/delta_N_sf"/>
</dbReference>
<dbReference type="OrthoDB" id="9802471at2"/>
<evidence type="ECO:0000256" key="4">
    <source>
        <dbReference type="ARBA" id="ARBA00023065"/>
    </source>
</evidence>
<evidence type="ECO:0000313" key="9">
    <source>
        <dbReference type="Proteomes" id="UP000315700"/>
    </source>
</evidence>
<dbReference type="PRINTS" id="PR00125">
    <property type="entry name" value="ATPASEDELTA"/>
</dbReference>
<evidence type="ECO:0000256" key="5">
    <source>
        <dbReference type="ARBA" id="ARBA00023136"/>
    </source>
</evidence>
<keyword evidence="7" id="KW-0139">CF(1)</keyword>
<keyword evidence="2 7" id="KW-0813">Transport</keyword>
<dbReference type="InParanoid" id="A0A517SBS7"/>
<comment type="function">
    <text evidence="7">F(1)F(0) ATP synthase produces ATP from ADP in the presence of a proton or sodium gradient. F-type ATPases consist of two structural domains, F(1) containing the extramembraneous catalytic core and F(0) containing the membrane proton channel, linked together by a central stalk and a peripheral stalk. During catalysis, ATP synthesis in the catalytic domain of F(1) is coupled via a rotary mechanism of the central stalk subunits to proton translocation.</text>
</comment>
<dbReference type="AlphaFoldDB" id="A0A517SBS7"/>
<sequence>MNATELPTRPAHVLEDPSSKAVARVYAVAYLDAAAGAGEQNPVEELDSFRVDVLSRNPAFEELLSSRAVGADEKAALLDRTVVPRASQFFGNFLKVLARHERLDLIPYIAEEVRAEHERRTNQKRVEVRSALPLTEAQLTEITDRLRSQMNFEPIVRSSVDPTLLGGVIIRIGDTVYDSSLRTRIGVLRNRLRERYLNEIQSGRNRFSSAEGN</sequence>
<gene>
    <name evidence="7 8" type="primary">atpH</name>
    <name evidence="8" type="ORF">Pan44_16000</name>
</gene>
<protein>
    <recommendedName>
        <fullName evidence="7">ATP synthase subunit delta</fullName>
    </recommendedName>
    <alternativeName>
        <fullName evidence="7">ATP synthase F(1) sector subunit delta</fullName>
    </alternativeName>
    <alternativeName>
        <fullName evidence="7">F-type ATPase subunit delta</fullName>
        <shortName evidence="7">F-ATPase subunit delta</shortName>
    </alternativeName>
</protein>
<keyword evidence="3 7" id="KW-0375">Hydrogen ion transport</keyword>
<proteinExistence type="inferred from homology"/>
<dbReference type="SUPFAM" id="SSF47928">
    <property type="entry name" value="N-terminal domain of the delta subunit of the F1F0-ATP synthase"/>
    <property type="match status" value="1"/>
</dbReference>
<keyword evidence="6 7" id="KW-0066">ATP synthesis</keyword>
<dbReference type="PANTHER" id="PTHR11910">
    <property type="entry name" value="ATP SYNTHASE DELTA CHAIN"/>
    <property type="match status" value="1"/>
</dbReference>
<keyword evidence="5 7" id="KW-0472">Membrane</keyword>
<dbReference type="EMBL" id="CP036271">
    <property type="protein sequence ID" value="QDT53578.1"/>
    <property type="molecule type" value="Genomic_DNA"/>
</dbReference>
<dbReference type="GO" id="GO:0005886">
    <property type="term" value="C:plasma membrane"/>
    <property type="evidence" value="ECO:0007669"/>
    <property type="project" value="UniProtKB-SubCell"/>
</dbReference>
<keyword evidence="7" id="KW-1003">Cell membrane</keyword>
<accession>A0A517SBS7</accession>
<dbReference type="HAMAP" id="MF_01416">
    <property type="entry name" value="ATP_synth_delta_bact"/>
    <property type="match status" value="1"/>
</dbReference>
<keyword evidence="4 7" id="KW-0406">Ion transport</keyword>
<dbReference type="InterPro" id="IPR000711">
    <property type="entry name" value="ATPase_OSCP/dsu"/>
</dbReference>
<evidence type="ECO:0000256" key="2">
    <source>
        <dbReference type="ARBA" id="ARBA00022448"/>
    </source>
</evidence>
<evidence type="ECO:0000313" key="8">
    <source>
        <dbReference type="EMBL" id="QDT53578.1"/>
    </source>
</evidence>
<dbReference type="Gene3D" id="1.10.520.20">
    <property type="entry name" value="N-terminal domain of the delta subunit of the F1F0-ATP synthase"/>
    <property type="match status" value="1"/>
</dbReference>
<name>A0A517SBS7_9PLAN</name>
<dbReference type="NCBIfam" id="TIGR01145">
    <property type="entry name" value="ATP_synt_delta"/>
    <property type="match status" value="1"/>
</dbReference>
<comment type="similarity">
    <text evidence="7">Belongs to the ATPase delta chain family.</text>
</comment>
<evidence type="ECO:0000256" key="1">
    <source>
        <dbReference type="ARBA" id="ARBA00004370"/>
    </source>
</evidence>
<dbReference type="KEGG" id="ccos:Pan44_16000"/>
<evidence type="ECO:0000256" key="3">
    <source>
        <dbReference type="ARBA" id="ARBA00022781"/>
    </source>
</evidence>
<evidence type="ECO:0000256" key="7">
    <source>
        <dbReference type="HAMAP-Rule" id="MF_01416"/>
    </source>
</evidence>
<reference evidence="8 9" key="1">
    <citation type="submission" date="2019-02" db="EMBL/GenBank/DDBJ databases">
        <title>Deep-cultivation of Planctomycetes and their phenomic and genomic characterization uncovers novel biology.</title>
        <authorList>
            <person name="Wiegand S."/>
            <person name="Jogler M."/>
            <person name="Boedeker C."/>
            <person name="Pinto D."/>
            <person name="Vollmers J."/>
            <person name="Rivas-Marin E."/>
            <person name="Kohn T."/>
            <person name="Peeters S.H."/>
            <person name="Heuer A."/>
            <person name="Rast P."/>
            <person name="Oberbeckmann S."/>
            <person name="Bunk B."/>
            <person name="Jeske O."/>
            <person name="Meyerdierks A."/>
            <person name="Storesund J.E."/>
            <person name="Kallscheuer N."/>
            <person name="Luecker S."/>
            <person name="Lage O.M."/>
            <person name="Pohl T."/>
            <person name="Merkel B.J."/>
            <person name="Hornburger P."/>
            <person name="Mueller R.-W."/>
            <person name="Bruemmer F."/>
            <person name="Labrenz M."/>
            <person name="Spormann A.M."/>
            <person name="Op den Camp H."/>
            <person name="Overmann J."/>
            <person name="Amann R."/>
            <person name="Jetten M.S.M."/>
            <person name="Mascher T."/>
            <person name="Medema M.H."/>
            <person name="Devos D.P."/>
            <person name="Kaster A.-K."/>
            <person name="Ovreas L."/>
            <person name="Rohde M."/>
            <person name="Galperin M.Y."/>
            <person name="Jogler C."/>
        </authorList>
    </citation>
    <scope>NUCLEOTIDE SEQUENCE [LARGE SCALE GENOMIC DNA]</scope>
    <source>
        <strain evidence="8 9">Pan44</strain>
    </source>
</reference>
<dbReference type="Pfam" id="PF00213">
    <property type="entry name" value="OSCP"/>
    <property type="match status" value="1"/>
</dbReference>
<comment type="subcellular location">
    <subcellularLocation>
        <location evidence="7">Cell membrane</location>
        <topology evidence="7">Peripheral membrane protein</topology>
    </subcellularLocation>
    <subcellularLocation>
        <location evidence="1">Membrane</location>
    </subcellularLocation>
</comment>
<dbReference type="Proteomes" id="UP000315700">
    <property type="component" value="Chromosome"/>
</dbReference>
<keyword evidence="9" id="KW-1185">Reference proteome</keyword>
<dbReference type="GO" id="GO:0046933">
    <property type="term" value="F:proton-transporting ATP synthase activity, rotational mechanism"/>
    <property type="evidence" value="ECO:0007669"/>
    <property type="project" value="UniProtKB-UniRule"/>
</dbReference>
<comment type="function">
    <text evidence="7">This protein is part of the stalk that links CF(0) to CF(1). It either transmits conformational changes from CF(0) to CF(1) or is implicated in proton conduction.</text>
</comment>
<evidence type="ECO:0000256" key="6">
    <source>
        <dbReference type="ARBA" id="ARBA00023310"/>
    </source>
</evidence>
<dbReference type="GO" id="GO:0045259">
    <property type="term" value="C:proton-transporting ATP synthase complex"/>
    <property type="evidence" value="ECO:0007669"/>
    <property type="project" value="UniProtKB-KW"/>
</dbReference>
<dbReference type="FunCoup" id="A0A517SBS7">
    <property type="interactions" value="373"/>
</dbReference>
<dbReference type="RefSeq" id="WP_145028898.1">
    <property type="nucleotide sequence ID" value="NZ_CP036271.1"/>
</dbReference>
<organism evidence="8 9">
    <name type="scientific">Caulifigura coniformis</name>
    <dbReference type="NCBI Taxonomy" id="2527983"/>
    <lineage>
        <taxon>Bacteria</taxon>
        <taxon>Pseudomonadati</taxon>
        <taxon>Planctomycetota</taxon>
        <taxon>Planctomycetia</taxon>
        <taxon>Planctomycetales</taxon>
        <taxon>Planctomycetaceae</taxon>
        <taxon>Caulifigura</taxon>
    </lineage>
</organism>